<reference evidence="8 9" key="1">
    <citation type="submission" date="2015-08" db="EMBL/GenBank/DDBJ databases">
        <title>Antibacterial properties of a collection of Vibrionaceae strains.</title>
        <authorList>
            <person name="Giubergia S."/>
        </authorList>
    </citation>
    <scope>NUCLEOTIDE SEQUENCE [LARGE SCALE GENOMIC DNA]</scope>
    <source>
        <strain evidence="8 9">S0821</strain>
    </source>
</reference>
<proteinExistence type="predicted"/>
<dbReference type="EMBL" id="LKHS01000001">
    <property type="protein sequence ID" value="KQH87918.1"/>
    <property type="molecule type" value="Genomic_DNA"/>
</dbReference>
<evidence type="ECO:0000259" key="7">
    <source>
        <dbReference type="PROSITE" id="PS51471"/>
    </source>
</evidence>
<dbReference type="Gene3D" id="2.60.120.620">
    <property type="entry name" value="q2cbj1_9rhob like domain"/>
    <property type="match status" value="1"/>
</dbReference>
<protein>
    <submittedName>
        <fullName evidence="8">SM-20 protein</fullName>
    </submittedName>
</protein>
<evidence type="ECO:0000256" key="6">
    <source>
        <dbReference type="ARBA" id="ARBA00023004"/>
    </source>
</evidence>
<evidence type="ECO:0000256" key="5">
    <source>
        <dbReference type="ARBA" id="ARBA00023002"/>
    </source>
</evidence>
<dbReference type="PROSITE" id="PS51471">
    <property type="entry name" value="FE2OG_OXY"/>
    <property type="match status" value="1"/>
</dbReference>
<evidence type="ECO:0000256" key="1">
    <source>
        <dbReference type="ARBA" id="ARBA00001961"/>
    </source>
</evidence>
<organism evidence="8 9">
    <name type="scientific">Vibrio furnissii</name>
    <dbReference type="NCBI Taxonomy" id="29494"/>
    <lineage>
        <taxon>Bacteria</taxon>
        <taxon>Pseudomonadati</taxon>
        <taxon>Pseudomonadota</taxon>
        <taxon>Gammaproteobacteria</taxon>
        <taxon>Vibrionales</taxon>
        <taxon>Vibrionaceae</taxon>
        <taxon>Vibrio</taxon>
    </lineage>
</organism>
<accession>A0A0Q2RV11</accession>
<feature type="domain" description="Fe2OG dioxygenase" evidence="7">
    <location>
        <begin position="89"/>
        <end position="190"/>
    </location>
</feature>
<dbReference type="InterPro" id="IPR005123">
    <property type="entry name" value="Oxoglu/Fe-dep_dioxygenase_dom"/>
</dbReference>
<comment type="caution">
    <text evidence="8">The sequence shown here is derived from an EMBL/GenBank/DDBJ whole genome shotgun (WGS) entry which is preliminary data.</text>
</comment>
<evidence type="ECO:0000313" key="8">
    <source>
        <dbReference type="EMBL" id="KQH87918.1"/>
    </source>
</evidence>
<dbReference type="InterPro" id="IPR006620">
    <property type="entry name" value="Pro_4_hyd_alph"/>
</dbReference>
<evidence type="ECO:0000256" key="2">
    <source>
        <dbReference type="ARBA" id="ARBA00022723"/>
    </source>
</evidence>
<keyword evidence="3" id="KW-0847">Vitamin C</keyword>
<dbReference type="PANTHER" id="PTHR12907">
    <property type="entry name" value="EGL NINE HOMOLOG-RELATED"/>
    <property type="match status" value="1"/>
</dbReference>
<comment type="cofactor">
    <cofactor evidence="1">
        <name>L-ascorbate</name>
        <dbReference type="ChEBI" id="CHEBI:38290"/>
    </cofactor>
</comment>
<gene>
    <name evidence="8" type="ORF">AMR76_01110</name>
</gene>
<keyword evidence="6" id="KW-0408">Iron</keyword>
<keyword evidence="9" id="KW-1185">Reference proteome</keyword>
<sequence>MALDALLDAIADQGWFIWDDFLAPEQVQRLSECVPEAWHRARIGRHDDVQREATIRSDKIQWLSQTMGQPIQDYLERMEQIRQTVNRDFFLGLFEYEAHFAKYEQGDFYKKHLDAFRGQENRKLTTVFYMNSDWQPADGGELKLYDLDDHLIETIAPVAGRLVVFLSEKFPHEVLTTNAERISIAGWFRTNGVTENKLDIAN</sequence>
<keyword evidence="4" id="KW-0223">Dioxygenase</keyword>
<dbReference type="AlphaFoldDB" id="A0A0Q2RV11"/>
<dbReference type="GO" id="GO:0031543">
    <property type="term" value="F:peptidyl-proline dioxygenase activity"/>
    <property type="evidence" value="ECO:0007669"/>
    <property type="project" value="TreeGrafter"/>
</dbReference>
<name>A0A0Q2RV11_VIBFU</name>
<dbReference type="Proteomes" id="UP000051221">
    <property type="component" value="Unassembled WGS sequence"/>
</dbReference>
<dbReference type="InterPro" id="IPR044862">
    <property type="entry name" value="Pro_4_hyd_alph_FE2OG_OXY"/>
</dbReference>
<dbReference type="GO" id="GO:0008198">
    <property type="term" value="F:ferrous iron binding"/>
    <property type="evidence" value="ECO:0007669"/>
    <property type="project" value="TreeGrafter"/>
</dbReference>
<keyword evidence="5" id="KW-0560">Oxidoreductase</keyword>
<dbReference type="Pfam" id="PF13640">
    <property type="entry name" value="2OG-FeII_Oxy_3"/>
    <property type="match status" value="1"/>
</dbReference>
<dbReference type="InterPro" id="IPR051559">
    <property type="entry name" value="HIF_prolyl_hydroxylases"/>
</dbReference>
<dbReference type="InParanoid" id="A0A0Q2RV11"/>
<evidence type="ECO:0000256" key="3">
    <source>
        <dbReference type="ARBA" id="ARBA00022896"/>
    </source>
</evidence>
<keyword evidence="2" id="KW-0479">Metal-binding</keyword>
<dbReference type="SMART" id="SM00702">
    <property type="entry name" value="P4Hc"/>
    <property type="match status" value="1"/>
</dbReference>
<dbReference type="GO" id="GO:0031418">
    <property type="term" value="F:L-ascorbic acid binding"/>
    <property type="evidence" value="ECO:0007669"/>
    <property type="project" value="UniProtKB-KW"/>
</dbReference>
<dbReference type="PANTHER" id="PTHR12907:SF26">
    <property type="entry name" value="HIF PROLYL HYDROXYLASE, ISOFORM C"/>
    <property type="match status" value="1"/>
</dbReference>
<evidence type="ECO:0000313" key="9">
    <source>
        <dbReference type="Proteomes" id="UP000051221"/>
    </source>
</evidence>
<dbReference type="GO" id="GO:0071456">
    <property type="term" value="P:cellular response to hypoxia"/>
    <property type="evidence" value="ECO:0007669"/>
    <property type="project" value="TreeGrafter"/>
</dbReference>
<evidence type="ECO:0000256" key="4">
    <source>
        <dbReference type="ARBA" id="ARBA00022964"/>
    </source>
</evidence>
<dbReference type="RefSeq" id="WP_055464999.1">
    <property type="nucleotide sequence ID" value="NZ_CP128201.1"/>
</dbReference>